<dbReference type="GO" id="GO:0005634">
    <property type="term" value="C:nucleus"/>
    <property type="evidence" value="ECO:0007669"/>
    <property type="project" value="UniProtKB-SubCell"/>
</dbReference>
<feature type="domain" description="Helicase C-terminal" evidence="12">
    <location>
        <begin position="722"/>
        <end position="914"/>
    </location>
</feature>
<keyword evidence="2" id="KW-0547">Nucleotide-binding</keyword>
<dbReference type="InterPro" id="IPR048960">
    <property type="entry name" value="POLQ-like_helical"/>
</dbReference>
<feature type="compositionally biased region" description="Polar residues" evidence="10">
    <location>
        <begin position="291"/>
        <end position="310"/>
    </location>
</feature>
<dbReference type="PROSITE" id="PS51194">
    <property type="entry name" value="HELICASE_CTER"/>
    <property type="match status" value="1"/>
</dbReference>
<dbReference type="PANTHER" id="PTHR47961">
    <property type="entry name" value="DNA POLYMERASE THETA, PUTATIVE (AFU_ORTHOLOGUE AFUA_1G05260)-RELATED"/>
    <property type="match status" value="1"/>
</dbReference>
<feature type="region of interest" description="Disordered" evidence="10">
    <location>
        <begin position="319"/>
        <end position="338"/>
    </location>
</feature>
<dbReference type="InterPro" id="IPR001650">
    <property type="entry name" value="Helicase_C-like"/>
</dbReference>
<dbReference type="CDD" id="cd18026">
    <property type="entry name" value="DEXHc_POLQ-like"/>
    <property type="match status" value="1"/>
</dbReference>
<evidence type="ECO:0000256" key="8">
    <source>
        <dbReference type="ARBA" id="ARBA00023242"/>
    </source>
</evidence>
<evidence type="ECO:0000256" key="10">
    <source>
        <dbReference type="SAM" id="MobiDB-lite"/>
    </source>
</evidence>
<dbReference type="CDD" id="cd18795">
    <property type="entry name" value="SF2_C_Ski2"/>
    <property type="match status" value="1"/>
</dbReference>
<dbReference type="SMART" id="SM00490">
    <property type="entry name" value="HELICc"/>
    <property type="match status" value="1"/>
</dbReference>
<dbReference type="InterPro" id="IPR050474">
    <property type="entry name" value="Hel308_SKI2-like"/>
</dbReference>
<comment type="caution">
    <text evidence="13">The sequence shown here is derived from an EMBL/GenBank/DDBJ whole genome shotgun (WGS) entry which is preliminary data.</text>
</comment>
<dbReference type="Gene3D" id="3.40.50.300">
    <property type="entry name" value="P-loop containing nucleotide triphosphate hydrolases"/>
    <property type="match status" value="2"/>
</dbReference>
<keyword evidence="14" id="KW-1185">Reference proteome</keyword>
<dbReference type="GO" id="GO:0043138">
    <property type="term" value="F:3'-5' DNA helicase activity"/>
    <property type="evidence" value="ECO:0007669"/>
    <property type="project" value="UniProtKB-EC"/>
</dbReference>
<evidence type="ECO:0000313" key="14">
    <source>
        <dbReference type="Proteomes" id="UP001445076"/>
    </source>
</evidence>
<dbReference type="Proteomes" id="UP001445076">
    <property type="component" value="Unassembled WGS sequence"/>
</dbReference>
<dbReference type="Pfam" id="PF25453">
    <property type="entry name" value="DUF7898"/>
    <property type="match status" value="1"/>
</dbReference>
<dbReference type="Gene3D" id="1.10.3380.20">
    <property type="match status" value="1"/>
</dbReference>
<dbReference type="Pfam" id="PF20470">
    <property type="entry name" value="HTH_61"/>
    <property type="match status" value="1"/>
</dbReference>
<keyword evidence="7" id="KW-0234">DNA repair</keyword>
<keyword evidence="8" id="KW-0539">Nucleus</keyword>
<feature type="region of interest" description="Disordered" evidence="10">
    <location>
        <begin position="972"/>
        <end position="991"/>
    </location>
</feature>
<comment type="subcellular location">
    <subcellularLocation>
        <location evidence="1">Nucleus</location>
    </subcellularLocation>
</comment>
<protein>
    <recommendedName>
        <fullName evidence="15">Helicase POLQ-like</fullName>
    </recommendedName>
</protein>
<evidence type="ECO:0000256" key="3">
    <source>
        <dbReference type="ARBA" id="ARBA00022763"/>
    </source>
</evidence>
<feature type="compositionally biased region" description="Polar residues" evidence="10">
    <location>
        <begin position="975"/>
        <end position="987"/>
    </location>
</feature>
<dbReference type="SMART" id="SM00487">
    <property type="entry name" value="DEXDc"/>
    <property type="match status" value="1"/>
</dbReference>
<gene>
    <name evidence="13" type="ORF">OTU49_007645</name>
</gene>
<evidence type="ECO:0000313" key="13">
    <source>
        <dbReference type="EMBL" id="KAK8731516.1"/>
    </source>
</evidence>
<keyword evidence="5" id="KW-0347">Helicase</keyword>
<dbReference type="FunFam" id="3.40.50.300:FF:000813">
    <property type="entry name" value="helicase POLQ-like isoform X1"/>
    <property type="match status" value="1"/>
</dbReference>
<dbReference type="InterPro" id="IPR057220">
    <property type="entry name" value="DUF7898"/>
</dbReference>
<dbReference type="Gene3D" id="1.10.150.20">
    <property type="entry name" value="5' to 3' exonuclease, C-terminal subdomain"/>
    <property type="match status" value="1"/>
</dbReference>
<dbReference type="PANTHER" id="PTHR47961:SF12">
    <property type="entry name" value="HELICASE POLQ-LIKE"/>
    <property type="match status" value="1"/>
</dbReference>
<dbReference type="Pfam" id="PF21099">
    <property type="entry name" value="POLQ_helical"/>
    <property type="match status" value="1"/>
</dbReference>
<evidence type="ECO:0000256" key="5">
    <source>
        <dbReference type="ARBA" id="ARBA00022806"/>
    </source>
</evidence>
<evidence type="ECO:0000256" key="7">
    <source>
        <dbReference type="ARBA" id="ARBA00023204"/>
    </source>
</evidence>
<dbReference type="InterPro" id="IPR027417">
    <property type="entry name" value="P-loop_NTPase"/>
</dbReference>
<organism evidence="13 14">
    <name type="scientific">Cherax quadricarinatus</name>
    <name type="common">Australian red claw crayfish</name>
    <dbReference type="NCBI Taxonomy" id="27406"/>
    <lineage>
        <taxon>Eukaryota</taxon>
        <taxon>Metazoa</taxon>
        <taxon>Ecdysozoa</taxon>
        <taxon>Arthropoda</taxon>
        <taxon>Crustacea</taxon>
        <taxon>Multicrustacea</taxon>
        <taxon>Malacostraca</taxon>
        <taxon>Eumalacostraca</taxon>
        <taxon>Eucarida</taxon>
        <taxon>Decapoda</taxon>
        <taxon>Pleocyemata</taxon>
        <taxon>Astacidea</taxon>
        <taxon>Parastacoidea</taxon>
        <taxon>Parastacidae</taxon>
        <taxon>Cherax</taxon>
    </lineage>
</organism>
<dbReference type="GO" id="GO:0005524">
    <property type="term" value="F:ATP binding"/>
    <property type="evidence" value="ECO:0007669"/>
    <property type="project" value="UniProtKB-KW"/>
</dbReference>
<sequence>MADVQNLYSADSKKKNSEHIRSLKFAARVCLAVDTINPISSVTSHSLEIKELDHEDQITKIEESDEENSSSPVLGSRSKNNVRGASNRFRHLKHSTALIAPAASVINQALEISQNVAKVLQTSPILRSDRISRFSKSVTLTSPPWKKLQVDKSRVSKHTVSSCSNRADSPTLFINQDDSFLDNIDFDKIDTICSVESTPKRKVATLGTKRPLILNLTNSSRDYNLRKTPQRNALLKTLTVTERKENERIYKNRQVSTVECNSVMHYNNFYPSKHTYVNSCKRLYETQSSKGSVMPESSFSSNGVGQNARVSSSSLLNSSGEKSLCMSPQHPGRSSPDIFDDDAFDLSNGRLSESFDAELCQIEDGFFKKCSNTFSKNENSFIIEHIRGPPHTTHHEVESKSQDSELSFSSTLESQPLIGRFQSRLKASTSSHPSAPLKSDCERRAEAVATALEDAARIDKLGEDFQLGPFFGLPSKVAEVLKLHHGISELYEWQEECIKEGYGSRNLLVSLPTSGGKTLVAEILMLRQLLLKQCDAIFILPYVSLVQEKVRDLSPFGVELGFLVEEYAGSRGTFPPKPRRKKRVIYVATIEKASGLVNALLETGRIEELGIVVVDEVHMLGDTGGRGATLEGTLTKMRYAAPKVQLVAMSATVGNLQELAQYLDAKLYTKNFRPVELTEYIKIGQEIWEVNIASKADEDLLRNQRLCSFPYSNEQKRIDADMIAGLVGEVIPDYSCLVFCPTRRNCETLAELLCKVLPGDLTRVKFKRKVSLYQALLEEGGGSVCSVLRKTLPYGIAYHHSGLTEGERRLLEEGYLTGTLCCLCCTSTLAAGVNLPARRVIIRSPYTGREFLTRAKYKQMVGRAGRAGLDTSGESFLVLQPQDLIKAKSLFLTSVEVCCSTLTDNEDKGLTSLLFSSMGLGVAVSISELKRLTSFSLLALQKPTNKIDLDTKILEIVECLRKKGLVCIKREGDSQHSTPSSASTNESAGCHQPCEEFSKRISITPASKSMDNTPELSSPFTDDDIFVVSRFGRAAIKGSIDLSLASHLYKDLCLARENLAVNSHLHLLYLVISYDIVNSVSIIPDVYYKAYMALGEEELKVAKLLGITEGVIVKLSTGQKSKKVDQHVLHRFYVALLLHLIWSGMGIWQASDRFRVHRGFTQTALTSSAAFASCVYHFCQELEELWAFRDLLGNFARQISGCCSAELLPLMDLPAVKKGRARMLYNAGFHTLKDIANSEPSNLVEIVKHLPYRAALQIINSAKMLLIERADTLQGEAEEVLLGLRQNNQHSLSDPKHTLVPLSKANLISKPSQSTSPNILEASNLPVTGSVPVISQHNKI</sequence>
<evidence type="ECO:0000259" key="12">
    <source>
        <dbReference type="PROSITE" id="PS51194"/>
    </source>
</evidence>
<evidence type="ECO:0008006" key="15">
    <source>
        <dbReference type="Google" id="ProtNLM"/>
    </source>
</evidence>
<feature type="region of interest" description="Disordered" evidence="10">
    <location>
        <begin position="61"/>
        <end position="82"/>
    </location>
</feature>
<proteinExistence type="predicted"/>
<dbReference type="GO" id="GO:0016787">
    <property type="term" value="F:hydrolase activity"/>
    <property type="evidence" value="ECO:0007669"/>
    <property type="project" value="UniProtKB-KW"/>
</dbReference>
<reference evidence="13 14" key="1">
    <citation type="journal article" date="2024" name="BMC Genomics">
        <title>Genome assembly of redclaw crayfish (Cherax quadricarinatus) provides insights into its immune adaptation and hypoxia tolerance.</title>
        <authorList>
            <person name="Liu Z."/>
            <person name="Zheng J."/>
            <person name="Li H."/>
            <person name="Fang K."/>
            <person name="Wang S."/>
            <person name="He J."/>
            <person name="Zhou D."/>
            <person name="Weng S."/>
            <person name="Chi M."/>
            <person name="Gu Z."/>
            <person name="He J."/>
            <person name="Li F."/>
            <person name="Wang M."/>
        </authorList>
    </citation>
    <scope>NUCLEOTIDE SEQUENCE [LARGE SCALE GENOMIC DNA]</scope>
    <source>
        <strain evidence="13">ZL_2023a</strain>
    </source>
</reference>
<dbReference type="Pfam" id="PF00271">
    <property type="entry name" value="Helicase_C"/>
    <property type="match status" value="1"/>
</dbReference>
<dbReference type="InterPro" id="IPR011545">
    <property type="entry name" value="DEAD/DEAH_box_helicase_dom"/>
</dbReference>
<evidence type="ECO:0000256" key="9">
    <source>
        <dbReference type="ARBA" id="ARBA00048988"/>
    </source>
</evidence>
<keyword evidence="4" id="KW-0378">Hydrolase</keyword>
<feature type="domain" description="Helicase ATP-binding" evidence="11">
    <location>
        <begin position="498"/>
        <end position="671"/>
    </location>
</feature>
<name>A0AAW0WHG0_CHEQU</name>
<dbReference type="SUPFAM" id="SSF158702">
    <property type="entry name" value="Sec63 N-terminal domain-like"/>
    <property type="match status" value="1"/>
</dbReference>
<evidence type="ECO:0000256" key="6">
    <source>
        <dbReference type="ARBA" id="ARBA00022840"/>
    </source>
</evidence>
<feature type="compositionally biased region" description="Polar residues" evidence="10">
    <location>
        <begin position="69"/>
        <end position="82"/>
    </location>
</feature>
<dbReference type="InterPro" id="IPR046931">
    <property type="entry name" value="HTH_61"/>
</dbReference>
<keyword evidence="3" id="KW-0227">DNA damage</keyword>
<evidence type="ECO:0000256" key="4">
    <source>
        <dbReference type="ARBA" id="ARBA00022801"/>
    </source>
</evidence>
<evidence type="ECO:0000259" key="11">
    <source>
        <dbReference type="PROSITE" id="PS51192"/>
    </source>
</evidence>
<dbReference type="Pfam" id="PF00270">
    <property type="entry name" value="DEAD"/>
    <property type="match status" value="1"/>
</dbReference>
<dbReference type="PROSITE" id="PS51192">
    <property type="entry name" value="HELICASE_ATP_BIND_1"/>
    <property type="match status" value="1"/>
</dbReference>
<accession>A0AAW0WHG0</accession>
<dbReference type="InterPro" id="IPR014001">
    <property type="entry name" value="Helicase_ATP-bd"/>
</dbReference>
<dbReference type="GO" id="GO:0006302">
    <property type="term" value="P:double-strand break repair"/>
    <property type="evidence" value="ECO:0007669"/>
    <property type="project" value="UniProtKB-ARBA"/>
</dbReference>
<dbReference type="EMBL" id="JARKIK010000061">
    <property type="protein sequence ID" value="KAK8731516.1"/>
    <property type="molecule type" value="Genomic_DNA"/>
</dbReference>
<evidence type="ECO:0000256" key="1">
    <source>
        <dbReference type="ARBA" id="ARBA00004123"/>
    </source>
</evidence>
<keyword evidence="6" id="KW-0067">ATP-binding</keyword>
<dbReference type="SUPFAM" id="SSF52540">
    <property type="entry name" value="P-loop containing nucleoside triphosphate hydrolases"/>
    <property type="match status" value="1"/>
</dbReference>
<evidence type="ECO:0000256" key="2">
    <source>
        <dbReference type="ARBA" id="ARBA00022741"/>
    </source>
</evidence>
<comment type="catalytic activity">
    <reaction evidence="9">
        <text>ATP + H2O = ADP + phosphate + H(+)</text>
        <dbReference type="Rhea" id="RHEA:13065"/>
        <dbReference type="ChEBI" id="CHEBI:15377"/>
        <dbReference type="ChEBI" id="CHEBI:15378"/>
        <dbReference type="ChEBI" id="CHEBI:30616"/>
        <dbReference type="ChEBI" id="CHEBI:43474"/>
        <dbReference type="ChEBI" id="CHEBI:456216"/>
        <dbReference type="EC" id="5.6.2.4"/>
    </reaction>
</comment>
<dbReference type="GO" id="GO:0003676">
    <property type="term" value="F:nucleic acid binding"/>
    <property type="evidence" value="ECO:0007669"/>
    <property type="project" value="InterPro"/>
</dbReference>
<feature type="region of interest" description="Disordered" evidence="10">
    <location>
        <begin position="291"/>
        <end position="313"/>
    </location>
</feature>